<dbReference type="VEuPathDB" id="FungiDB:LCOR_07822.1"/>
<feature type="compositionally biased region" description="Basic and acidic residues" evidence="2">
    <location>
        <begin position="143"/>
        <end position="153"/>
    </location>
</feature>
<feature type="region of interest" description="Disordered" evidence="2">
    <location>
        <begin position="350"/>
        <end position="459"/>
    </location>
</feature>
<feature type="region of interest" description="Disordered" evidence="2">
    <location>
        <begin position="1"/>
        <end position="54"/>
    </location>
</feature>
<feature type="compositionally biased region" description="Low complexity" evidence="2">
    <location>
        <begin position="435"/>
        <end position="446"/>
    </location>
</feature>
<feature type="coiled-coil region" evidence="1">
    <location>
        <begin position="236"/>
        <end position="263"/>
    </location>
</feature>
<dbReference type="OrthoDB" id="2555519at2759"/>
<evidence type="ECO:0000256" key="1">
    <source>
        <dbReference type="SAM" id="Coils"/>
    </source>
</evidence>
<feature type="region of interest" description="Disordered" evidence="2">
    <location>
        <begin position="97"/>
        <end position="211"/>
    </location>
</feature>
<reference evidence="3" key="1">
    <citation type="submission" date="2013-08" db="EMBL/GenBank/DDBJ databases">
        <title>Gene expansion shapes genome architecture in the human pathogen Lichtheimia corymbifera: an evolutionary genomics analysis in the ancient terrestrial Mucorales (Mucoromycotina).</title>
        <authorList>
            <person name="Schwartze V.U."/>
            <person name="Winter S."/>
            <person name="Shelest E."/>
            <person name="Marcet-Houben M."/>
            <person name="Horn F."/>
            <person name="Wehner S."/>
            <person name="Hoffmann K."/>
            <person name="Riege K."/>
            <person name="Sammeth M."/>
            <person name="Nowrousian M."/>
            <person name="Valiante V."/>
            <person name="Linde J."/>
            <person name="Jacobsen I.D."/>
            <person name="Marz M."/>
            <person name="Brakhage A.A."/>
            <person name="Gabaldon T."/>
            <person name="Bocker S."/>
            <person name="Voigt K."/>
        </authorList>
    </citation>
    <scope>NUCLEOTIDE SEQUENCE [LARGE SCALE GENOMIC DNA]</scope>
    <source>
        <strain evidence="3">FSU 9682</strain>
    </source>
</reference>
<protein>
    <submittedName>
        <fullName evidence="3">Uncharacterized protein</fullName>
    </submittedName>
</protein>
<feature type="compositionally biased region" description="Low complexity" evidence="2">
    <location>
        <begin position="413"/>
        <end position="428"/>
    </location>
</feature>
<gene>
    <name evidence="3" type="ORF">LCOR_07822.1</name>
</gene>
<evidence type="ECO:0000256" key="2">
    <source>
        <dbReference type="SAM" id="MobiDB-lite"/>
    </source>
</evidence>
<feature type="compositionally biased region" description="Acidic residues" evidence="2">
    <location>
        <begin position="104"/>
        <end position="133"/>
    </location>
</feature>
<proteinExistence type="predicted"/>
<dbReference type="STRING" id="1263082.A0A068S489"/>
<feature type="compositionally biased region" description="Polar residues" evidence="2">
    <location>
        <begin position="403"/>
        <end position="412"/>
    </location>
</feature>
<feature type="compositionally biased region" description="Polar residues" evidence="2">
    <location>
        <begin position="378"/>
        <end position="392"/>
    </location>
</feature>
<comment type="caution">
    <text evidence="3">The sequence shown here is derived from an EMBL/GenBank/DDBJ whole genome shotgun (WGS) entry which is preliminary data.</text>
</comment>
<accession>A0A068S489</accession>
<feature type="compositionally biased region" description="Polar residues" evidence="2">
    <location>
        <begin position="350"/>
        <end position="371"/>
    </location>
</feature>
<dbReference type="EMBL" id="CBTN010000041">
    <property type="protein sequence ID" value="CDH56815.1"/>
    <property type="molecule type" value="Genomic_DNA"/>
</dbReference>
<name>A0A068S489_9FUNG</name>
<dbReference type="Proteomes" id="UP000027586">
    <property type="component" value="Unassembled WGS sequence"/>
</dbReference>
<feature type="compositionally biased region" description="Low complexity" evidence="2">
    <location>
        <begin position="154"/>
        <end position="167"/>
    </location>
</feature>
<keyword evidence="4" id="KW-1185">Reference proteome</keyword>
<evidence type="ECO:0000313" key="3">
    <source>
        <dbReference type="EMBL" id="CDH56815.1"/>
    </source>
</evidence>
<dbReference type="AlphaFoldDB" id="A0A068S489"/>
<organism evidence="3 4">
    <name type="scientific">Lichtheimia corymbifera JMRC:FSU:9682</name>
    <dbReference type="NCBI Taxonomy" id="1263082"/>
    <lineage>
        <taxon>Eukaryota</taxon>
        <taxon>Fungi</taxon>
        <taxon>Fungi incertae sedis</taxon>
        <taxon>Mucoromycota</taxon>
        <taxon>Mucoromycotina</taxon>
        <taxon>Mucoromycetes</taxon>
        <taxon>Mucorales</taxon>
        <taxon>Lichtheimiaceae</taxon>
        <taxon>Lichtheimia</taxon>
    </lineage>
</organism>
<feature type="compositionally biased region" description="Low complexity" evidence="2">
    <location>
        <begin position="1"/>
        <end position="18"/>
    </location>
</feature>
<keyword evidence="1" id="KW-0175">Coiled coil</keyword>
<sequence>MLANDNHASSHNHQQQPPSSSPPPKAVNIVRPSSPFVNGPHHQRPHHDSPLLSRPSVLGTTNFFSLYATQHAHTFGNGPISWPQHLLQRARSSSNLSRNSMLSSEDDIDNDQDQIDSIDGNDDDSIDEEEDSIDGISDSSSSIHDDIIDDRPRSIIQMDDISSSSSSNEDEEEVSPSKIVARIKNGTIMNGRGEFLNKGGNDEEDDDDHDGWLDEARANRKIADLEIEKSSLLAVNTTLEATLRRQEARIAELEKRLSSNIHDDQPPSPAPEKPTFEVDEELTEKLSNEAVENDEIFQRLRRTLQGMIENAESALVQKVNMSARVLAEYAQQEENEGIVKRLSIRRSWTPSTNTAIVNRQHQRPPRNTTSSNKKKNRQSSPPSTSASNTRTTQPPPARPVINHTKTSMARTLSRSSSPAVMVSPSSSPTISRNTRPPSRASSLRRSITPQQSEAPPRWR</sequence>
<evidence type="ECO:0000313" key="4">
    <source>
        <dbReference type="Proteomes" id="UP000027586"/>
    </source>
</evidence>